<evidence type="ECO:0000313" key="3">
    <source>
        <dbReference type="Proteomes" id="UP001162029"/>
    </source>
</evidence>
<dbReference type="PANTHER" id="PTHR22538:SF1">
    <property type="entry name" value="VWFD DOMAIN-CONTAINING PROTEIN"/>
    <property type="match status" value="1"/>
</dbReference>
<reference evidence="2" key="1">
    <citation type="submission" date="2022-12" db="EMBL/GenBank/DDBJ databases">
        <authorList>
            <person name="Webb A."/>
        </authorList>
    </citation>
    <scope>NUCLEOTIDE SEQUENCE</scope>
    <source>
        <strain evidence="2">Pd1</strain>
    </source>
</reference>
<evidence type="ECO:0000313" key="2">
    <source>
        <dbReference type="EMBL" id="CAI5733611.1"/>
    </source>
</evidence>
<keyword evidence="1" id="KW-0732">Signal</keyword>
<name>A0AAV0UEG1_9STRA</name>
<keyword evidence="3" id="KW-1185">Reference proteome</keyword>
<dbReference type="EMBL" id="CANTFM010001007">
    <property type="protein sequence ID" value="CAI5733611.1"/>
    <property type="molecule type" value="Genomic_DNA"/>
</dbReference>
<dbReference type="Gene3D" id="3.40.50.1820">
    <property type="entry name" value="alpha/beta hydrolase"/>
    <property type="match status" value="1"/>
</dbReference>
<dbReference type="InterPro" id="IPR029058">
    <property type="entry name" value="AB_hydrolase_fold"/>
</dbReference>
<feature type="chain" id="PRO_5043852494" description="GPI inositol-deacylase" evidence="1">
    <location>
        <begin position="24"/>
        <end position="519"/>
    </location>
</feature>
<accession>A0AAV0UEG1</accession>
<dbReference type="Proteomes" id="UP001162029">
    <property type="component" value="Unassembled WGS sequence"/>
</dbReference>
<dbReference type="PANTHER" id="PTHR22538">
    <property type="entry name" value="CILIA- AND FLAGELLA-ASSOCIATED PROTEIN 74"/>
    <property type="match status" value="1"/>
</dbReference>
<feature type="signal peptide" evidence="1">
    <location>
        <begin position="1"/>
        <end position="23"/>
    </location>
</feature>
<protein>
    <recommendedName>
        <fullName evidence="4">GPI inositol-deacylase</fullName>
    </recommendedName>
</protein>
<sequence>MWPSTSPQCLALISIVYFSLVTSTTFKGKETVHEDFRISTTHGWPSLKLHVTLKRDSMRVHGQQEFDMYARPVVSNDGLSVVYNGYVDFAEGTTLIRYLLVNGVAYSTISSNPGQTHISSSMSQCLPLSMLPPLNHILSALNDAILIPSATSEGATIKCSADHLFGTKFRGLNVAICASGSLGIHVYSSDMEIEVNYLKKPVNVSTPKLDASAVSACKAIMKATVVTAATTALLTGEAMYDSSRSFAYGLNVTLSTTSCSCMSTSRPCLFIHGLGINYAKAKLHDSFSSYWGDLSDHAPCCTEFKYMIWNSVETGWNNEKQQQIMCDLATSLTESSSRTDIADTIIVTHSMGGLLLAGAIANGKCTLAESSSWVALSPPMSGSMGSDYVIESCIDEHTVIMKKIGNFTGECPIRNGTYSLTYEGGEMSFTELNEDFEAAQEVYRARVYAAMCSNWYIGLFSALQIQYMLLGGLPLDQFSDHYSSRFYVTHLNHADTTFYNGDGIFNSAKMPVKWFECVL</sequence>
<organism evidence="2 3">
    <name type="scientific">Peronospora destructor</name>
    <dbReference type="NCBI Taxonomy" id="86335"/>
    <lineage>
        <taxon>Eukaryota</taxon>
        <taxon>Sar</taxon>
        <taxon>Stramenopiles</taxon>
        <taxon>Oomycota</taxon>
        <taxon>Peronosporomycetes</taxon>
        <taxon>Peronosporales</taxon>
        <taxon>Peronosporaceae</taxon>
        <taxon>Peronospora</taxon>
    </lineage>
</organism>
<evidence type="ECO:0000256" key="1">
    <source>
        <dbReference type="SAM" id="SignalP"/>
    </source>
</evidence>
<dbReference type="AlphaFoldDB" id="A0AAV0UEG1"/>
<evidence type="ECO:0008006" key="4">
    <source>
        <dbReference type="Google" id="ProtNLM"/>
    </source>
</evidence>
<comment type="caution">
    <text evidence="2">The sequence shown here is derived from an EMBL/GenBank/DDBJ whole genome shotgun (WGS) entry which is preliminary data.</text>
</comment>
<dbReference type="SUPFAM" id="SSF53474">
    <property type="entry name" value="alpha/beta-Hydrolases"/>
    <property type="match status" value="1"/>
</dbReference>
<gene>
    <name evidence="2" type="ORF">PDE001_LOCUS5455</name>
</gene>
<proteinExistence type="predicted"/>